<evidence type="ECO:0000256" key="3">
    <source>
        <dbReference type="ARBA" id="ARBA00022741"/>
    </source>
</evidence>
<dbReference type="Pfam" id="PF01725">
    <property type="entry name" value="Ham1p_like"/>
    <property type="match status" value="1"/>
</dbReference>
<evidence type="ECO:0000313" key="10">
    <source>
        <dbReference type="Proteomes" id="UP000790580"/>
    </source>
</evidence>
<dbReference type="SUPFAM" id="SSF52972">
    <property type="entry name" value="ITPase-like"/>
    <property type="match status" value="1"/>
</dbReference>
<dbReference type="CDD" id="cd00515">
    <property type="entry name" value="HAM1"/>
    <property type="match status" value="1"/>
</dbReference>
<keyword evidence="3 7" id="KW-0547">Nucleotide-binding</keyword>
<dbReference type="RefSeq" id="WP_088077965.1">
    <property type="nucleotide sequence ID" value="NZ_JAHQCR010000045.1"/>
</dbReference>
<accession>A0ABS6JTQ0</accession>
<keyword evidence="5 7" id="KW-0460">Magnesium</keyword>
<dbReference type="InterPro" id="IPR029001">
    <property type="entry name" value="ITPase-like_fam"/>
</dbReference>
<proteinExistence type="inferred from homology"/>
<dbReference type="EMBL" id="JAHQCR010000045">
    <property type="protein sequence ID" value="MBU9721963.1"/>
    <property type="molecule type" value="Genomic_DNA"/>
</dbReference>
<organism evidence="9 10">
    <name type="scientific">Evansella alkalicola</name>
    <dbReference type="NCBI Taxonomy" id="745819"/>
    <lineage>
        <taxon>Bacteria</taxon>
        <taxon>Bacillati</taxon>
        <taxon>Bacillota</taxon>
        <taxon>Bacilli</taxon>
        <taxon>Bacillales</taxon>
        <taxon>Bacillaceae</taxon>
        <taxon>Evansella</taxon>
    </lineage>
</organism>
<dbReference type="EC" id="3.6.1.66" evidence="7"/>
<keyword evidence="10" id="KW-1185">Reference proteome</keyword>
<comment type="catalytic activity">
    <reaction evidence="7">
        <text>dITP + H2O = dIMP + diphosphate + H(+)</text>
        <dbReference type="Rhea" id="RHEA:28342"/>
        <dbReference type="ChEBI" id="CHEBI:15377"/>
        <dbReference type="ChEBI" id="CHEBI:15378"/>
        <dbReference type="ChEBI" id="CHEBI:33019"/>
        <dbReference type="ChEBI" id="CHEBI:61194"/>
        <dbReference type="ChEBI" id="CHEBI:61382"/>
        <dbReference type="EC" id="3.6.1.66"/>
    </reaction>
</comment>
<comment type="caution">
    <text evidence="7">Lacks conserved residue(s) required for the propagation of feature annotation.</text>
</comment>
<comment type="cofactor">
    <cofactor evidence="7">
        <name>Mg(2+)</name>
        <dbReference type="ChEBI" id="CHEBI:18420"/>
    </cofactor>
    <text evidence="7">Binds 1 Mg(2+) ion per subunit.</text>
</comment>
<feature type="active site" description="Proton acceptor" evidence="7">
    <location>
        <position position="70"/>
    </location>
</feature>
<dbReference type="InterPro" id="IPR020922">
    <property type="entry name" value="dITP/XTP_pyrophosphatase"/>
</dbReference>
<protein>
    <recommendedName>
        <fullName evidence="7">dITP/XTP pyrophosphatase</fullName>
        <ecNumber evidence="7">3.6.1.66</ecNumber>
    </recommendedName>
    <alternativeName>
        <fullName evidence="7">Non-canonical purine NTP pyrophosphatase</fullName>
    </alternativeName>
    <alternativeName>
        <fullName evidence="7">Non-standard purine NTP pyrophosphatase</fullName>
    </alternativeName>
    <alternativeName>
        <fullName evidence="7">Nucleoside-triphosphate diphosphatase</fullName>
    </alternativeName>
    <alternativeName>
        <fullName evidence="7">Nucleoside-triphosphate pyrophosphatase</fullName>
        <shortName evidence="7">NTPase</shortName>
    </alternativeName>
</protein>
<dbReference type="NCBIfam" id="TIGR00042">
    <property type="entry name" value="RdgB/HAM1 family non-canonical purine NTP pyrophosphatase"/>
    <property type="match status" value="1"/>
</dbReference>
<keyword evidence="6 7" id="KW-0546">Nucleotide metabolism</keyword>
<evidence type="ECO:0000256" key="6">
    <source>
        <dbReference type="ARBA" id="ARBA00023080"/>
    </source>
</evidence>
<comment type="subunit">
    <text evidence="7">Homodimer.</text>
</comment>
<keyword evidence="2 7" id="KW-0479">Metal-binding</keyword>
<dbReference type="PANTHER" id="PTHR11067">
    <property type="entry name" value="INOSINE TRIPHOSPHATE PYROPHOSPHATASE/HAM1 PROTEIN"/>
    <property type="match status" value="1"/>
</dbReference>
<evidence type="ECO:0000256" key="7">
    <source>
        <dbReference type="HAMAP-Rule" id="MF_01405"/>
    </source>
</evidence>
<dbReference type="InterPro" id="IPR002637">
    <property type="entry name" value="RdgB/HAM1"/>
</dbReference>
<comment type="catalytic activity">
    <reaction evidence="7">
        <text>ITP + H2O = IMP + diphosphate + H(+)</text>
        <dbReference type="Rhea" id="RHEA:29399"/>
        <dbReference type="ChEBI" id="CHEBI:15377"/>
        <dbReference type="ChEBI" id="CHEBI:15378"/>
        <dbReference type="ChEBI" id="CHEBI:33019"/>
        <dbReference type="ChEBI" id="CHEBI:58053"/>
        <dbReference type="ChEBI" id="CHEBI:61402"/>
        <dbReference type="EC" id="3.6.1.66"/>
    </reaction>
</comment>
<dbReference type="PANTHER" id="PTHR11067:SF9">
    <property type="entry name" value="INOSINE TRIPHOSPHATE PYROPHOSPHATASE"/>
    <property type="match status" value="1"/>
</dbReference>
<evidence type="ECO:0000256" key="2">
    <source>
        <dbReference type="ARBA" id="ARBA00022723"/>
    </source>
</evidence>
<evidence type="ECO:0000256" key="4">
    <source>
        <dbReference type="ARBA" id="ARBA00022801"/>
    </source>
</evidence>
<dbReference type="Proteomes" id="UP000790580">
    <property type="component" value="Unassembled WGS sequence"/>
</dbReference>
<dbReference type="Gene3D" id="3.90.950.10">
    <property type="match status" value="1"/>
</dbReference>
<reference evidence="9 10" key="1">
    <citation type="submission" date="2021-06" db="EMBL/GenBank/DDBJ databases">
        <title>Bacillus sp. RD4P76, an endophyte from a halophyte.</title>
        <authorList>
            <person name="Sun J.-Q."/>
        </authorList>
    </citation>
    <scope>NUCLEOTIDE SEQUENCE [LARGE SCALE GENOMIC DNA]</scope>
    <source>
        <strain evidence="9 10">JCM 17098</strain>
    </source>
</reference>
<dbReference type="NCBIfam" id="NF011397">
    <property type="entry name" value="PRK14822.1"/>
    <property type="match status" value="1"/>
</dbReference>
<dbReference type="GO" id="GO:0036220">
    <property type="term" value="F:ITP diphosphatase activity"/>
    <property type="evidence" value="ECO:0007669"/>
    <property type="project" value="UniProtKB-EC"/>
</dbReference>
<keyword evidence="4 7" id="KW-0378">Hydrolase</keyword>
<evidence type="ECO:0000256" key="5">
    <source>
        <dbReference type="ARBA" id="ARBA00022842"/>
    </source>
</evidence>
<gene>
    <name evidence="9" type="ORF">KS407_11010</name>
</gene>
<sequence length="197" mass="21538">MNQVFIATKNTGKVDEFAAFFSEKGIQVKSLLDIENPIDVVEDGSTFEANAIKKAETVGKHIGEVVIADDSGLEVDALNGAPGIYSARFAGEDKSDEANNKKLLNELKDIPQENITARFVCVLAIYIPGETTKTIRGTCEGLIADEIRGEQGFGYDPLFYLPSLHKTMAQLTRGEKNKISHRANALMELAKAWDSMV</sequence>
<feature type="binding site" evidence="7">
    <location>
        <position position="176"/>
    </location>
    <ligand>
        <name>substrate</name>
    </ligand>
</feature>
<name>A0ABS6JTQ0_9BACI</name>
<comment type="caution">
    <text evidence="9">The sequence shown here is derived from an EMBL/GenBank/DDBJ whole genome shotgun (WGS) entry which is preliminary data.</text>
</comment>
<comment type="catalytic activity">
    <reaction evidence="7">
        <text>XTP + H2O = XMP + diphosphate + H(+)</text>
        <dbReference type="Rhea" id="RHEA:28610"/>
        <dbReference type="ChEBI" id="CHEBI:15377"/>
        <dbReference type="ChEBI" id="CHEBI:15378"/>
        <dbReference type="ChEBI" id="CHEBI:33019"/>
        <dbReference type="ChEBI" id="CHEBI:57464"/>
        <dbReference type="ChEBI" id="CHEBI:61314"/>
        <dbReference type="EC" id="3.6.1.66"/>
    </reaction>
</comment>
<dbReference type="HAMAP" id="MF_01405">
    <property type="entry name" value="Non_canon_purine_NTPase"/>
    <property type="match status" value="1"/>
</dbReference>
<comment type="similarity">
    <text evidence="1 7 8">Belongs to the HAM1 NTPase family.</text>
</comment>
<evidence type="ECO:0000256" key="8">
    <source>
        <dbReference type="RuleBase" id="RU003781"/>
    </source>
</evidence>
<feature type="binding site" evidence="7">
    <location>
        <begin position="181"/>
        <end position="182"/>
    </location>
    <ligand>
        <name>substrate</name>
    </ligand>
</feature>
<feature type="binding site" evidence="7">
    <location>
        <position position="70"/>
    </location>
    <ligand>
        <name>Mg(2+)</name>
        <dbReference type="ChEBI" id="CHEBI:18420"/>
    </ligand>
</feature>
<evidence type="ECO:0000313" key="9">
    <source>
        <dbReference type="EMBL" id="MBU9721963.1"/>
    </source>
</evidence>
<feature type="binding site" evidence="7">
    <location>
        <begin position="153"/>
        <end position="156"/>
    </location>
    <ligand>
        <name>substrate</name>
    </ligand>
</feature>
<comment type="function">
    <text evidence="7">Pyrophosphatase that catalyzes the hydrolysis of nucleoside triphosphates to their monophosphate derivatives, with a high preference for the non-canonical purine nucleotides XTP (xanthosine triphosphate), dITP (deoxyinosine triphosphate) and ITP. Seems to function as a house-cleaning enzyme that removes non-canonical purine nucleotides from the nucleotide pool, thus preventing their incorporation into DNA/RNA and avoiding chromosomal lesions.</text>
</comment>
<feature type="binding site" evidence="7">
    <location>
        <position position="71"/>
    </location>
    <ligand>
        <name>substrate</name>
    </ligand>
</feature>
<feature type="binding site" evidence="7">
    <location>
        <begin position="8"/>
        <end position="13"/>
    </location>
    <ligand>
        <name>substrate</name>
    </ligand>
</feature>
<evidence type="ECO:0000256" key="1">
    <source>
        <dbReference type="ARBA" id="ARBA00008023"/>
    </source>
</evidence>